<accession>A0ABP3DZY6</accession>
<dbReference type="Pfam" id="PF07617">
    <property type="entry name" value="DUF1579"/>
    <property type="match status" value="1"/>
</dbReference>
<keyword evidence="2" id="KW-1185">Reference proteome</keyword>
<dbReference type="RefSeq" id="WP_343881263.1">
    <property type="nucleotide sequence ID" value="NZ_BAAAFO010000002.1"/>
</dbReference>
<protein>
    <submittedName>
        <fullName evidence="1">DUF1579 domain-containing protein</fullName>
    </submittedName>
</protein>
<dbReference type="Proteomes" id="UP001500657">
    <property type="component" value="Unassembled WGS sequence"/>
</dbReference>
<proteinExistence type="predicted"/>
<evidence type="ECO:0000313" key="2">
    <source>
        <dbReference type="Proteomes" id="UP001500657"/>
    </source>
</evidence>
<dbReference type="InterPro" id="IPR011473">
    <property type="entry name" value="DUF1579"/>
</dbReference>
<gene>
    <name evidence="1" type="ORF">GCM10009126_12270</name>
</gene>
<dbReference type="EMBL" id="BAAAFO010000002">
    <property type="protein sequence ID" value="GAA0248313.1"/>
    <property type="molecule type" value="Genomic_DNA"/>
</dbReference>
<comment type="caution">
    <text evidence="1">The sequence shown here is derived from an EMBL/GenBank/DDBJ whole genome shotgun (WGS) entry which is preliminary data.</text>
</comment>
<name>A0ABP3DZY6_9GAMM</name>
<sequence>MSDASSNPLHRLLGDWCGKETIQPSQWGAGGPAQARVACREALGGKAFVQDYQAERDGKTWLQAHAVYIRQANEPDYALFWFDSLGFMPREPARGTWDGHTLTFIRTSPRGQSRHAYTFLNDDTYQMTLESSFDGGATYILVMEGVYQRTHGEQPGREPASMSRA</sequence>
<organism evidence="1 2">
    <name type="scientific">Rhodanobacter caeni</name>
    <dbReference type="NCBI Taxonomy" id="657654"/>
    <lineage>
        <taxon>Bacteria</taxon>
        <taxon>Pseudomonadati</taxon>
        <taxon>Pseudomonadota</taxon>
        <taxon>Gammaproteobacteria</taxon>
        <taxon>Lysobacterales</taxon>
        <taxon>Rhodanobacteraceae</taxon>
        <taxon>Rhodanobacter</taxon>
    </lineage>
</organism>
<evidence type="ECO:0000313" key="1">
    <source>
        <dbReference type="EMBL" id="GAA0248313.1"/>
    </source>
</evidence>
<reference evidence="2" key="1">
    <citation type="journal article" date="2019" name="Int. J. Syst. Evol. Microbiol.">
        <title>The Global Catalogue of Microorganisms (GCM) 10K type strain sequencing project: providing services to taxonomists for standard genome sequencing and annotation.</title>
        <authorList>
            <consortium name="The Broad Institute Genomics Platform"/>
            <consortium name="The Broad Institute Genome Sequencing Center for Infectious Disease"/>
            <person name="Wu L."/>
            <person name="Ma J."/>
        </authorList>
    </citation>
    <scope>NUCLEOTIDE SEQUENCE [LARGE SCALE GENOMIC DNA]</scope>
    <source>
        <strain evidence="2">JCM 16242</strain>
    </source>
</reference>